<dbReference type="EMBL" id="QXFZ01009716">
    <property type="protein sequence ID" value="KAE9054437.1"/>
    <property type="molecule type" value="Genomic_DNA"/>
</dbReference>
<accession>A0A6A3PAJ8</accession>
<evidence type="ECO:0000313" key="1">
    <source>
        <dbReference type="EMBL" id="KAE9054437.1"/>
    </source>
</evidence>
<dbReference type="EMBL" id="QXGB01009901">
    <property type="protein sequence ID" value="KAE9156559.1"/>
    <property type="molecule type" value="Genomic_DNA"/>
</dbReference>
<evidence type="ECO:0000313" key="6">
    <source>
        <dbReference type="Proteomes" id="UP000440367"/>
    </source>
</evidence>
<evidence type="ECO:0000313" key="8">
    <source>
        <dbReference type="Proteomes" id="UP000441208"/>
    </source>
</evidence>
<keyword evidence="5" id="KW-1185">Reference proteome</keyword>
<organism evidence="1 8">
    <name type="scientific">Phytophthora fragariae</name>
    <dbReference type="NCBI Taxonomy" id="53985"/>
    <lineage>
        <taxon>Eukaryota</taxon>
        <taxon>Sar</taxon>
        <taxon>Stramenopiles</taxon>
        <taxon>Oomycota</taxon>
        <taxon>Peronosporomycetes</taxon>
        <taxon>Peronosporales</taxon>
        <taxon>Peronosporaceae</taxon>
        <taxon>Phytophthora</taxon>
    </lineage>
</organism>
<protein>
    <submittedName>
        <fullName evidence="1">Uncharacterized protein</fullName>
    </submittedName>
</protein>
<dbReference type="Proteomes" id="UP000433483">
    <property type="component" value="Unassembled WGS sequence"/>
</dbReference>
<dbReference type="AlphaFoldDB" id="A0A6A3PAJ8"/>
<dbReference type="Proteomes" id="UP000440732">
    <property type="component" value="Unassembled WGS sequence"/>
</dbReference>
<comment type="caution">
    <text evidence="1">The sequence shown here is derived from an EMBL/GenBank/DDBJ whole genome shotgun (WGS) entry which is preliminary data.</text>
</comment>
<name>A0A6A3PAJ8_9STRA</name>
<proteinExistence type="predicted"/>
<evidence type="ECO:0000313" key="2">
    <source>
        <dbReference type="EMBL" id="KAE9054998.1"/>
    </source>
</evidence>
<reference evidence="5 6" key="1">
    <citation type="submission" date="2018-08" db="EMBL/GenBank/DDBJ databases">
        <title>Genomic investigation of the strawberry pathogen Phytophthora fragariae indicates pathogenicity is determined by transcriptional variation in three key races.</title>
        <authorList>
            <person name="Adams T.M."/>
            <person name="Armitage A.D."/>
            <person name="Sobczyk M.K."/>
            <person name="Bates H.J."/>
            <person name="Dunwell J.M."/>
            <person name="Nellist C.F."/>
            <person name="Harrison R.J."/>
        </authorList>
    </citation>
    <scope>NUCLEOTIDE SEQUENCE [LARGE SCALE GENOMIC DNA]</scope>
    <source>
        <strain evidence="4 6">BC-1</strain>
        <strain evidence="3 5">NOV-27</strain>
        <strain evidence="2 7">NOV-5</strain>
        <strain evidence="1 8">NOV-71</strain>
    </source>
</reference>
<sequence>MSTLFAVGVLPNLLESFTFRPCMTTMCWPSCLARTAGRSYAHAASSRELVVFSTPCWPSEIT</sequence>
<evidence type="ECO:0000313" key="5">
    <source>
        <dbReference type="Proteomes" id="UP000433483"/>
    </source>
</evidence>
<dbReference type="Proteomes" id="UP000440367">
    <property type="component" value="Unassembled WGS sequence"/>
</dbReference>
<gene>
    <name evidence="4" type="ORF">PF002_g33456</name>
    <name evidence="3" type="ORF">PF005_g33166</name>
    <name evidence="2" type="ORF">PF006_g33103</name>
    <name evidence="1" type="ORF">PF007_g32634</name>
</gene>
<dbReference type="EMBL" id="QXGA01010841">
    <property type="protein sequence ID" value="KAE9054998.1"/>
    <property type="molecule type" value="Genomic_DNA"/>
</dbReference>
<dbReference type="EMBL" id="QXGD01010304">
    <property type="protein sequence ID" value="KAE9157078.1"/>
    <property type="molecule type" value="Genomic_DNA"/>
</dbReference>
<evidence type="ECO:0000313" key="3">
    <source>
        <dbReference type="EMBL" id="KAE9156559.1"/>
    </source>
</evidence>
<evidence type="ECO:0000313" key="7">
    <source>
        <dbReference type="Proteomes" id="UP000440732"/>
    </source>
</evidence>
<dbReference type="Proteomes" id="UP000441208">
    <property type="component" value="Unassembled WGS sequence"/>
</dbReference>
<evidence type="ECO:0000313" key="4">
    <source>
        <dbReference type="EMBL" id="KAE9157078.1"/>
    </source>
</evidence>